<dbReference type="PANTHER" id="PTHR33908:SF11">
    <property type="entry name" value="MEMBRANE PROTEIN"/>
    <property type="match status" value="1"/>
</dbReference>
<dbReference type="Pfam" id="PF13231">
    <property type="entry name" value="PMT_2"/>
    <property type="match status" value="1"/>
</dbReference>
<sequence length="627" mass="72131">MAKRIPQKPVRKTTKKEKYVQGVTDWLAPANEFLTQHSKKVAGLIFALSLALSAVYYFEGYNSPLKSLYKWENSDMAFFDTWARHIEGGDWMCDTVLHPFHDWHGIVASSYLNAYPDVAAPYYQANTHDGILDSIAARKALINDIYKGKTFHQEPLYTYMLAASFKLFGYDYKWVYFWQFLLGALTNVLIFYLGKRYFGALTGLLAALLVMLTGSILVYEMVVLRTTLTNFYTVSLLYLFLLLLEKPNWKLQLAFGAAAGFTLLGQSYFILFILPALGWFAWTHWKSKKEVVINLAAFIGALLVVMAPLFYRNLKVGIPMSAVASHGAMAYIPVNTKYASPMESFSIYVPSLVKIRHDSKGKMLPAVIECLKTFDGIGDFMKVYIQKINGMFMWYEMPNNMSYYMYCQYAPILGQLPVRYYFIAPLGLVGLLLGCWKLRRRFVPFVLMTVVSMVPLMVAGNLARYRTPLEILMSLAAAYLLIELAQYYIQKSWKPLFISMGLVLLAFLYTGNIVKKGLFVYNSNDLVSMYGNHYLQKLVVLEEQQKNDEYLDLTTDMMSYLPDYFFKTKITDKVYFANEADCCRYASELMNVHLQTLQLFNDKQKDIAFYQDRINILKAKADNFYKK</sequence>
<evidence type="ECO:0000313" key="11">
    <source>
        <dbReference type="Proteomes" id="UP000808337"/>
    </source>
</evidence>
<evidence type="ECO:0000256" key="7">
    <source>
        <dbReference type="ARBA" id="ARBA00023136"/>
    </source>
</evidence>
<dbReference type="InterPro" id="IPR038731">
    <property type="entry name" value="RgtA/B/C-like"/>
</dbReference>
<proteinExistence type="predicted"/>
<feature type="transmembrane region" description="Helical" evidence="8">
    <location>
        <begin position="495"/>
        <end position="514"/>
    </location>
</feature>
<keyword evidence="3" id="KW-0328">Glycosyltransferase</keyword>
<name>A0A9D7SWF9_9BACT</name>
<dbReference type="InterPro" id="IPR050297">
    <property type="entry name" value="LipidA_mod_glycosyltrf_83"/>
</dbReference>
<reference evidence="10 11" key="1">
    <citation type="submission" date="2020-10" db="EMBL/GenBank/DDBJ databases">
        <title>Connecting structure to function with the recovery of over 1000 high-quality activated sludge metagenome-assembled genomes encoding full-length rRNA genes using long-read sequencing.</title>
        <authorList>
            <person name="Singleton C.M."/>
            <person name="Petriglieri F."/>
            <person name="Kristensen J.M."/>
            <person name="Kirkegaard R.H."/>
            <person name="Michaelsen T.Y."/>
            <person name="Andersen M.H."/>
            <person name="Karst S.M."/>
            <person name="Dueholm M.S."/>
            <person name="Nielsen P.H."/>
            <person name="Albertsen M."/>
        </authorList>
    </citation>
    <scope>NUCLEOTIDE SEQUENCE [LARGE SCALE GENOMIC DNA]</scope>
    <source>
        <strain evidence="10">Ribe_18-Q3-R11-54_MAXAC.273</strain>
    </source>
</reference>
<evidence type="ECO:0000256" key="8">
    <source>
        <dbReference type="SAM" id="Phobius"/>
    </source>
</evidence>
<keyword evidence="6 8" id="KW-1133">Transmembrane helix</keyword>
<keyword evidence="2" id="KW-1003">Cell membrane</keyword>
<evidence type="ECO:0000256" key="6">
    <source>
        <dbReference type="ARBA" id="ARBA00022989"/>
    </source>
</evidence>
<evidence type="ECO:0000259" key="9">
    <source>
        <dbReference type="Pfam" id="PF13231"/>
    </source>
</evidence>
<feature type="transmembrane region" description="Helical" evidence="8">
    <location>
        <begin position="253"/>
        <end position="279"/>
    </location>
</feature>
<keyword evidence="7 8" id="KW-0472">Membrane</keyword>
<feature type="transmembrane region" description="Helical" evidence="8">
    <location>
        <begin position="471"/>
        <end position="489"/>
    </location>
</feature>
<comment type="caution">
    <text evidence="10">The sequence shown here is derived from an EMBL/GenBank/DDBJ whole genome shotgun (WGS) entry which is preliminary data.</text>
</comment>
<feature type="transmembrane region" description="Helical" evidence="8">
    <location>
        <begin position="442"/>
        <end position="459"/>
    </location>
</feature>
<evidence type="ECO:0000256" key="2">
    <source>
        <dbReference type="ARBA" id="ARBA00022475"/>
    </source>
</evidence>
<feature type="domain" description="Glycosyltransferase RgtA/B/C/D-like" evidence="9">
    <location>
        <begin position="155"/>
        <end position="309"/>
    </location>
</feature>
<dbReference type="GO" id="GO:0016763">
    <property type="term" value="F:pentosyltransferase activity"/>
    <property type="evidence" value="ECO:0007669"/>
    <property type="project" value="TreeGrafter"/>
</dbReference>
<keyword evidence="5 8" id="KW-0812">Transmembrane</keyword>
<dbReference type="Proteomes" id="UP000808337">
    <property type="component" value="Unassembled WGS sequence"/>
</dbReference>
<feature type="transmembrane region" description="Helical" evidence="8">
    <location>
        <begin position="200"/>
        <end position="222"/>
    </location>
</feature>
<evidence type="ECO:0000256" key="5">
    <source>
        <dbReference type="ARBA" id="ARBA00022692"/>
    </source>
</evidence>
<feature type="transmembrane region" description="Helical" evidence="8">
    <location>
        <begin position="291"/>
        <end position="311"/>
    </location>
</feature>
<feature type="transmembrane region" description="Helical" evidence="8">
    <location>
        <begin position="174"/>
        <end position="193"/>
    </location>
</feature>
<feature type="transmembrane region" description="Helical" evidence="8">
    <location>
        <begin position="228"/>
        <end position="244"/>
    </location>
</feature>
<evidence type="ECO:0000256" key="1">
    <source>
        <dbReference type="ARBA" id="ARBA00004651"/>
    </source>
</evidence>
<dbReference type="AlphaFoldDB" id="A0A9D7SWF9"/>
<gene>
    <name evidence="10" type="ORF">IPP15_13720</name>
</gene>
<comment type="subcellular location">
    <subcellularLocation>
        <location evidence="1">Cell membrane</location>
        <topology evidence="1">Multi-pass membrane protein</topology>
    </subcellularLocation>
</comment>
<dbReference type="EMBL" id="JADKGY010000020">
    <property type="protein sequence ID" value="MBK9983421.1"/>
    <property type="molecule type" value="Genomic_DNA"/>
</dbReference>
<evidence type="ECO:0000313" key="10">
    <source>
        <dbReference type="EMBL" id="MBK9983421.1"/>
    </source>
</evidence>
<evidence type="ECO:0000256" key="4">
    <source>
        <dbReference type="ARBA" id="ARBA00022679"/>
    </source>
</evidence>
<dbReference type="GO" id="GO:0005886">
    <property type="term" value="C:plasma membrane"/>
    <property type="evidence" value="ECO:0007669"/>
    <property type="project" value="UniProtKB-SubCell"/>
</dbReference>
<keyword evidence="4" id="KW-0808">Transferase</keyword>
<evidence type="ECO:0000256" key="3">
    <source>
        <dbReference type="ARBA" id="ARBA00022676"/>
    </source>
</evidence>
<accession>A0A9D7SWF9</accession>
<feature type="transmembrane region" description="Helical" evidence="8">
    <location>
        <begin position="418"/>
        <end position="436"/>
    </location>
</feature>
<organism evidence="10 11">
    <name type="scientific">Candidatus Opimibacter skivensis</name>
    <dbReference type="NCBI Taxonomy" id="2982028"/>
    <lineage>
        <taxon>Bacteria</taxon>
        <taxon>Pseudomonadati</taxon>
        <taxon>Bacteroidota</taxon>
        <taxon>Saprospiria</taxon>
        <taxon>Saprospirales</taxon>
        <taxon>Saprospiraceae</taxon>
        <taxon>Candidatus Opimibacter</taxon>
    </lineage>
</organism>
<protein>
    <submittedName>
        <fullName evidence="10">Glycosyltransferase family 39 protein</fullName>
    </submittedName>
</protein>
<dbReference type="PANTHER" id="PTHR33908">
    <property type="entry name" value="MANNOSYLTRANSFERASE YKCB-RELATED"/>
    <property type="match status" value="1"/>
</dbReference>
<dbReference type="GO" id="GO:0009103">
    <property type="term" value="P:lipopolysaccharide biosynthetic process"/>
    <property type="evidence" value="ECO:0007669"/>
    <property type="project" value="UniProtKB-ARBA"/>
</dbReference>